<sequence length="305" mass="34249">MTIRIFKKLFLLLLIASQFYTAEAQVIIENRENETAFTDTAKAKKSAPWFVKRFTVSAGLFALFSNTNMSASYLDGTSGTDINFEKDLGFATMTKSFYGEAQWRASRRSRFTLAYHSFYRTADKMLTKEVVFKNRTYPLEAPTHAYFNADVFHLSYGYAIISNSRYEMGLLAGVHILKLRVGLAVDATVKVNNALATAHFADHFNFTTPLPDLGIWGGLSISRNWALNGAVSYFSLTVNNVYGSVFNGLLGLTYTPLQNLNVNVAYNGFVVKSNIERDDWKGNYRGGYQGPMLTVSYSFGNNPWK</sequence>
<feature type="signal peptide" evidence="1">
    <location>
        <begin position="1"/>
        <end position="24"/>
    </location>
</feature>
<organism evidence="2 3">
    <name type="scientific">Taibaiella soli</name>
    <dbReference type="NCBI Taxonomy" id="1649169"/>
    <lineage>
        <taxon>Bacteria</taxon>
        <taxon>Pseudomonadati</taxon>
        <taxon>Bacteroidota</taxon>
        <taxon>Chitinophagia</taxon>
        <taxon>Chitinophagales</taxon>
        <taxon>Chitinophagaceae</taxon>
        <taxon>Taibaiella</taxon>
    </lineage>
</organism>
<dbReference type="AlphaFoldDB" id="A0A2W2AKZ8"/>
<keyword evidence="1" id="KW-0732">Signal</keyword>
<evidence type="ECO:0000313" key="2">
    <source>
        <dbReference type="EMBL" id="PZF74252.1"/>
    </source>
</evidence>
<name>A0A2W2AKZ8_9BACT</name>
<keyword evidence="3" id="KW-1185">Reference proteome</keyword>
<reference evidence="2 3" key="1">
    <citation type="submission" date="2018-06" db="EMBL/GenBank/DDBJ databases">
        <title>Mucibacter soli gen. nov., sp. nov., a new member of the family Chitinophagaceae producing mucin.</title>
        <authorList>
            <person name="Kim M.-K."/>
            <person name="Park S."/>
            <person name="Kim T.-S."/>
            <person name="Joung Y."/>
            <person name="Han J.-H."/>
            <person name="Kim S.B."/>
        </authorList>
    </citation>
    <scope>NUCLEOTIDE SEQUENCE [LARGE SCALE GENOMIC DNA]</scope>
    <source>
        <strain evidence="2 3">R1-15</strain>
    </source>
</reference>
<dbReference type="OrthoDB" id="657710at2"/>
<evidence type="ECO:0000313" key="3">
    <source>
        <dbReference type="Proteomes" id="UP000248745"/>
    </source>
</evidence>
<accession>A0A2W2AKZ8</accession>
<protein>
    <recommendedName>
        <fullName evidence="4">DUF4421 domain-containing protein</fullName>
    </recommendedName>
</protein>
<dbReference type="EMBL" id="QKTW01000006">
    <property type="protein sequence ID" value="PZF74252.1"/>
    <property type="molecule type" value="Genomic_DNA"/>
</dbReference>
<gene>
    <name evidence="2" type="ORF">DN068_04355</name>
</gene>
<feature type="chain" id="PRO_5015909114" description="DUF4421 domain-containing protein" evidence="1">
    <location>
        <begin position="25"/>
        <end position="305"/>
    </location>
</feature>
<evidence type="ECO:0008006" key="4">
    <source>
        <dbReference type="Google" id="ProtNLM"/>
    </source>
</evidence>
<evidence type="ECO:0000256" key="1">
    <source>
        <dbReference type="SAM" id="SignalP"/>
    </source>
</evidence>
<dbReference type="RefSeq" id="WP_110997668.1">
    <property type="nucleotide sequence ID" value="NZ_QKTW01000006.1"/>
</dbReference>
<dbReference type="Proteomes" id="UP000248745">
    <property type="component" value="Unassembled WGS sequence"/>
</dbReference>
<proteinExistence type="predicted"/>
<comment type="caution">
    <text evidence="2">The sequence shown here is derived from an EMBL/GenBank/DDBJ whole genome shotgun (WGS) entry which is preliminary data.</text>
</comment>